<sequence>MKGQPWRYLMFKPSERLLCLHAEDGKISVVFSLHDEDYDPAVGHVDQIFGNRFRVIRRAEVEPQNDGHSYWVVHGLKMVDRYH</sequence>
<dbReference type="AlphaFoldDB" id="A0A1F6CKC3"/>
<evidence type="ECO:0000313" key="1">
    <source>
        <dbReference type="EMBL" id="OGG49694.1"/>
    </source>
</evidence>
<evidence type="ECO:0000313" key="2">
    <source>
        <dbReference type="Proteomes" id="UP000178370"/>
    </source>
</evidence>
<proteinExistence type="predicted"/>
<gene>
    <name evidence="1" type="ORF">A2763_03370</name>
</gene>
<name>A0A1F6CKC3_9BACT</name>
<dbReference type="Proteomes" id="UP000178370">
    <property type="component" value="Unassembled WGS sequence"/>
</dbReference>
<accession>A0A1F6CKC3</accession>
<dbReference type="STRING" id="1798482.A2763_03370"/>
<comment type="caution">
    <text evidence="1">The sequence shown here is derived from an EMBL/GenBank/DDBJ whole genome shotgun (WGS) entry which is preliminary data.</text>
</comment>
<dbReference type="EMBL" id="MFKV01000028">
    <property type="protein sequence ID" value="OGG49694.1"/>
    <property type="molecule type" value="Genomic_DNA"/>
</dbReference>
<organism evidence="1 2">
    <name type="scientific">Candidatus Kaiserbacteria bacterium RIFCSPHIGHO2_01_FULL_54_36</name>
    <dbReference type="NCBI Taxonomy" id="1798482"/>
    <lineage>
        <taxon>Bacteria</taxon>
        <taxon>Candidatus Kaiseribacteriota</taxon>
    </lineage>
</organism>
<reference evidence="1 2" key="1">
    <citation type="journal article" date="2016" name="Nat. Commun.">
        <title>Thousands of microbial genomes shed light on interconnected biogeochemical processes in an aquifer system.</title>
        <authorList>
            <person name="Anantharaman K."/>
            <person name="Brown C.T."/>
            <person name="Hug L.A."/>
            <person name="Sharon I."/>
            <person name="Castelle C.J."/>
            <person name="Probst A.J."/>
            <person name="Thomas B.C."/>
            <person name="Singh A."/>
            <person name="Wilkins M.J."/>
            <person name="Karaoz U."/>
            <person name="Brodie E.L."/>
            <person name="Williams K.H."/>
            <person name="Hubbard S.S."/>
            <person name="Banfield J.F."/>
        </authorList>
    </citation>
    <scope>NUCLEOTIDE SEQUENCE [LARGE SCALE GENOMIC DNA]</scope>
</reference>
<protein>
    <submittedName>
        <fullName evidence="1">Uncharacterized protein</fullName>
    </submittedName>
</protein>